<dbReference type="STRING" id="296587.C1DY34"/>
<evidence type="ECO:0000259" key="1">
    <source>
        <dbReference type="Pfam" id="PF01789"/>
    </source>
</evidence>
<dbReference type="GO" id="GO:0009654">
    <property type="term" value="C:photosystem II oxygen evolving complex"/>
    <property type="evidence" value="ECO:0007669"/>
    <property type="project" value="InterPro"/>
</dbReference>
<gene>
    <name evidence="2" type="ORF">MICPUN_107741</name>
</gene>
<dbReference type="PANTHER" id="PTHR31407:SF4">
    <property type="entry name" value="PSBP-LIKE PROTEIN 1, CHLOROPLASTIC"/>
    <property type="match status" value="1"/>
</dbReference>
<dbReference type="Gene3D" id="3.40.1000.10">
    <property type="entry name" value="Mog1/PsbP, alpha/beta/alpha sandwich"/>
    <property type="match status" value="1"/>
</dbReference>
<dbReference type="InterPro" id="IPR016123">
    <property type="entry name" value="Mog1/PsbP_a/b/a-sand"/>
</dbReference>
<protein>
    <submittedName>
        <fullName evidence="2">Thylakoid lumenal 25.6kDa protein like, chloroplast</fullName>
    </submittedName>
</protein>
<dbReference type="OrthoDB" id="2014109at2759"/>
<dbReference type="InterPro" id="IPR002683">
    <property type="entry name" value="PsbP_C"/>
</dbReference>
<feature type="domain" description="PsbP C-terminal" evidence="1">
    <location>
        <begin position="70"/>
        <end position="220"/>
    </location>
</feature>
<dbReference type="eggNOG" id="ENOG502QU2U">
    <property type="taxonomic scope" value="Eukaryota"/>
</dbReference>
<dbReference type="GO" id="GO:0019898">
    <property type="term" value="C:extrinsic component of membrane"/>
    <property type="evidence" value="ECO:0007669"/>
    <property type="project" value="InterPro"/>
</dbReference>
<dbReference type="NCBIfam" id="NF040946">
    <property type="entry name" value="PSII_PsbP"/>
    <property type="match status" value="1"/>
</dbReference>
<dbReference type="GO" id="GO:0015979">
    <property type="term" value="P:photosynthesis"/>
    <property type="evidence" value="ECO:0007669"/>
    <property type="project" value="InterPro"/>
</dbReference>
<sequence>MASVATQSTALVQQRVTAKTARSARSARAVAPVRAVASNDAGSTRRQAVLSGIAAAAASLAPAGPALALSGFNVVKDTRKGYQFYYPVGWQEITVDGQDAVYKDIIEPLESVALNIYPTSRESLTEIGNPDEVAKTLVAKALAVPGAQAKVLKTAQRKDKEGHLYYAFEYVTKTNSYERHALTIVTITQGQFYTLTTGSSERRWDKMKSRLQTTIDSFNVYY</sequence>
<organism evidence="2 3">
    <name type="scientific">Micromonas commoda (strain RCC299 / NOUM17 / CCMP2709)</name>
    <name type="common">Picoplanktonic green alga</name>
    <dbReference type="NCBI Taxonomy" id="296587"/>
    <lineage>
        <taxon>Eukaryota</taxon>
        <taxon>Viridiplantae</taxon>
        <taxon>Chlorophyta</taxon>
        <taxon>Mamiellophyceae</taxon>
        <taxon>Mamiellales</taxon>
        <taxon>Mamiellaceae</taxon>
        <taxon>Micromonas</taxon>
    </lineage>
</organism>
<dbReference type="PANTHER" id="PTHR31407">
    <property type="match status" value="1"/>
</dbReference>
<accession>C1DY34</accession>
<dbReference type="RefSeq" id="XP_002500098.1">
    <property type="nucleotide sequence ID" value="XM_002500052.1"/>
</dbReference>
<keyword evidence="3" id="KW-1185">Reference proteome</keyword>
<dbReference type="OMA" id="YPVGWQE"/>
<dbReference type="EMBL" id="CP001323">
    <property type="protein sequence ID" value="ACO61356.1"/>
    <property type="molecule type" value="Genomic_DNA"/>
</dbReference>
<dbReference type="KEGG" id="mis:MICPUN_107741"/>
<dbReference type="Pfam" id="PF01789">
    <property type="entry name" value="PsbP"/>
    <property type="match status" value="1"/>
</dbReference>
<dbReference type="GeneID" id="8240814"/>
<dbReference type="GO" id="GO:0005509">
    <property type="term" value="F:calcium ion binding"/>
    <property type="evidence" value="ECO:0007669"/>
    <property type="project" value="InterPro"/>
</dbReference>
<evidence type="ECO:0000313" key="2">
    <source>
        <dbReference type="EMBL" id="ACO61356.1"/>
    </source>
</evidence>
<dbReference type="InParanoid" id="C1DY34"/>
<dbReference type="AlphaFoldDB" id="C1DY34"/>
<evidence type="ECO:0000313" key="3">
    <source>
        <dbReference type="Proteomes" id="UP000002009"/>
    </source>
</evidence>
<reference evidence="2 3" key="1">
    <citation type="journal article" date="2009" name="Science">
        <title>Green evolution and dynamic adaptations revealed by genomes of the marine picoeukaryotes Micromonas.</title>
        <authorList>
            <person name="Worden A.Z."/>
            <person name="Lee J.H."/>
            <person name="Mock T."/>
            <person name="Rouze P."/>
            <person name="Simmons M.P."/>
            <person name="Aerts A.L."/>
            <person name="Allen A.E."/>
            <person name="Cuvelier M.L."/>
            <person name="Derelle E."/>
            <person name="Everett M.V."/>
            <person name="Foulon E."/>
            <person name="Grimwood J."/>
            <person name="Gundlach H."/>
            <person name="Henrissat B."/>
            <person name="Napoli C."/>
            <person name="McDonald S.M."/>
            <person name="Parker M.S."/>
            <person name="Rombauts S."/>
            <person name="Salamov A."/>
            <person name="Von Dassow P."/>
            <person name="Badger J.H."/>
            <person name="Coutinho P.M."/>
            <person name="Demir E."/>
            <person name="Dubchak I."/>
            <person name="Gentemann C."/>
            <person name="Eikrem W."/>
            <person name="Gready J.E."/>
            <person name="John U."/>
            <person name="Lanier W."/>
            <person name="Lindquist E.A."/>
            <person name="Lucas S."/>
            <person name="Mayer K.F."/>
            <person name="Moreau H."/>
            <person name="Not F."/>
            <person name="Otillar R."/>
            <person name="Panaud O."/>
            <person name="Pangilinan J."/>
            <person name="Paulsen I."/>
            <person name="Piegu B."/>
            <person name="Poliakov A."/>
            <person name="Robbens S."/>
            <person name="Schmutz J."/>
            <person name="Toulza E."/>
            <person name="Wyss T."/>
            <person name="Zelensky A."/>
            <person name="Zhou K."/>
            <person name="Armbrust E.V."/>
            <person name="Bhattacharya D."/>
            <person name="Goodenough U.W."/>
            <person name="Van de Peer Y."/>
            <person name="Grigoriev I.V."/>
        </authorList>
    </citation>
    <scope>NUCLEOTIDE SEQUENCE [LARGE SCALE GENOMIC DNA]</scope>
    <source>
        <strain evidence="3">RCC299 / NOUM17</strain>
    </source>
</reference>
<dbReference type="SUPFAM" id="SSF55724">
    <property type="entry name" value="Mog1p/PsbP-like"/>
    <property type="match status" value="1"/>
</dbReference>
<name>C1DY34_MICCC</name>
<dbReference type="Proteomes" id="UP000002009">
    <property type="component" value="Chromosome 2"/>
</dbReference>
<proteinExistence type="predicted"/>
<dbReference type="FunCoup" id="C1DY34">
    <property type="interactions" value="672"/>
</dbReference>